<evidence type="ECO:0000259" key="8">
    <source>
        <dbReference type="Pfam" id="PF00557"/>
    </source>
</evidence>
<feature type="binding site" evidence="6">
    <location>
        <position position="174"/>
    </location>
    <ligand>
        <name>a divalent metal cation</name>
        <dbReference type="ChEBI" id="CHEBI:60240"/>
        <label>2</label>
        <note>catalytic</note>
    </ligand>
</feature>
<evidence type="ECO:0000256" key="7">
    <source>
        <dbReference type="RuleBase" id="RU003653"/>
    </source>
</evidence>
<evidence type="ECO:0000256" key="1">
    <source>
        <dbReference type="ARBA" id="ARBA00002521"/>
    </source>
</evidence>
<comment type="similarity">
    <text evidence="6">Belongs to the peptidase M24A family. Methionine aminopeptidase type 1 subfamily.</text>
</comment>
<comment type="cofactor">
    <cofactor evidence="6">
        <name>Co(2+)</name>
        <dbReference type="ChEBI" id="CHEBI:48828"/>
    </cofactor>
    <cofactor evidence="6">
        <name>Zn(2+)</name>
        <dbReference type="ChEBI" id="CHEBI:29105"/>
    </cofactor>
    <cofactor evidence="6">
        <name>Mn(2+)</name>
        <dbReference type="ChEBI" id="CHEBI:29035"/>
    </cofactor>
    <cofactor evidence="6">
        <name>Fe(2+)</name>
        <dbReference type="ChEBI" id="CHEBI:29033"/>
    </cofactor>
    <text evidence="6">Binds 2 divalent metal cations per subunit. Has a high-affinity and a low affinity metal-binding site. The true nature of the physiological cofactor is under debate. The enzyme is active with cobalt, zinc, manganese or divalent iron ions. Most likely, methionine aminopeptidases function as mononuclear Fe(2+)-metalloproteases under physiological conditions, and the catalytically relevant metal-binding site has been assigned to the histidine-containing high-affinity site.</text>
</comment>
<dbReference type="GO" id="GO:0005829">
    <property type="term" value="C:cytosol"/>
    <property type="evidence" value="ECO:0007669"/>
    <property type="project" value="TreeGrafter"/>
</dbReference>
<reference evidence="9 10" key="1">
    <citation type="submission" date="2019-03" db="EMBL/GenBank/DDBJ databases">
        <title>Genomic Encyclopedia of Archaeal and Bacterial Type Strains, Phase II (KMG-II): from individual species to whole genera.</title>
        <authorList>
            <person name="Goeker M."/>
        </authorList>
    </citation>
    <scope>NUCLEOTIDE SEQUENCE [LARGE SCALE GENOMIC DNA]</scope>
    <source>
        <strain evidence="9 10">RL-C</strain>
    </source>
</reference>
<evidence type="ECO:0000256" key="5">
    <source>
        <dbReference type="ARBA" id="ARBA00022801"/>
    </source>
</evidence>
<dbReference type="Proteomes" id="UP000294830">
    <property type="component" value="Unassembled WGS sequence"/>
</dbReference>
<dbReference type="NCBIfam" id="TIGR00500">
    <property type="entry name" value="met_pdase_I"/>
    <property type="match status" value="1"/>
</dbReference>
<feature type="binding site" evidence="6">
    <location>
        <position position="111"/>
    </location>
    <ligand>
        <name>a divalent metal cation</name>
        <dbReference type="ChEBI" id="CHEBI:60240"/>
        <label>1</label>
    </ligand>
</feature>
<name>A0A4R2EZK1_9BACT</name>
<feature type="domain" description="Peptidase M24" evidence="8">
    <location>
        <begin position="18"/>
        <end position="227"/>
    </location>
</feature>
<dbReference type="InterPro" id="IPR000994">
    <property type="entry name" value="Pept_M24"/>
</dbReference>
<evidence type="ECO:0000313" key="9">
    <source>
        <dbReference type="EMBL" id="TCN73073.1"/>
    </source>
</evidence>
<feature type="binding site" evidence="6">
    <location>
        <position position="181"/>
    </location>
    <ligand>
        <name>substrate</name>
    </ligand>
</feature>
<comment type="catalytic activity">
    <reaction evidence="6 7">
        <text>Release of N-terminal amino acids, preferentially methionine, from peptides and arylamides.</text>
        <dbReference type="EC" id="3.4.11.18"/>
    </reaction>
</comment>
<dbReference type="InterPro" id="IPR002467">
    <property type="entry name" value="Pept_M24A_MAP1"/>
</dbReference>
<keyword evidence="10" id="KW-1185">Reference proteome</keyword>
<dbReference type="PROSITE" id="PS00680">
    <property type="entry name" value="MAP_1"/>
    <property type="match status" value="1"/>
</dbReference>
<feature type="binding site" evidence="6">
    <location>
        <position position="111"/>
    </location>
    <ligand>
        <name>a divalent metal cation</name>
        <dbReference type="ChEBI" id="CHEBI:60240"/>
        <label>2</label>
        <note>catalytic</note>
    </ligand>
</feature>
<dbReference type="InterPro" id="IPR001714">
    <property type="entry name" value="Pept_M24_MAP"/>
</dbReference>
<evidence type="ECO:0000256" key="6">
    <source>
        <dbReference type="HAMAP-Rule" id="MF_01974"/>
    </source>
</evidence>
<protein>
    <recommendedName>
        <fullName evidence="6 7">Methionine aminopeptidase</fullName>
        <shortName evidence="6">MAP</shortName>
        <shortName evidence="6">MetAP</shortName>
        <ecNumber evidence="6 7">3.4.11.18</ecNumber>
    </recommendedName>
    <alternativeName>
        <fullName evidence="6">Peptidase M</fullName>
    </alternativeName>
</protein>
<comment type="caution">
    <text evidence="9">The sequence shown here is derived from an EMBL/GenBank/DDBJ whole genome shotgun (WGS) entry which is preliminary data.</text>
</comment>
<evidence type="ECO:0000256" key="3">
    <source>
        <dbReference type="ARBA" id="ARBA00022670"/>
    </source>
</evidence>
<keyword evidence="5 6" id="KW-0378">Hydrolase</keyword>
<dbReference type="EMBL" id="SLWB01000001">
    <property type="protein sequence ID" value="TCN73073.1"/>
    <property type="molecule type" value="Genomic_DNA"/>
</dbReference>
<dbReference type="GO" id="GO:0006508">
    <property type="term" value="P:proteolysis"/>
    <property type="evidence" value="ECO:0007669"/>
    <property type="project" value="UniProtKB-KW"/>
</dbReference>
<keyword evidence="4 6" id="KW-0479">Metal-binding</keyword>
<feature type="binding site" evidence="6">
    <location>
        <position position="238"/>
    </location>
    <ligand>
        <name>a divalent metal cation</name>
        <dbReference type="ChEBI" id="CHEBI:60240"/>
        <label>2</label>
        <note>catalytic</note>
    </ligand>
</feature>
<gene>
    <name evidence="6" type="primary">map</name>
    <name evidence="9" type="ORF">CLV25_101291</name>
</gene>
<evidence type="ECO:0000313" key="10">
    <source>
        <dbReference type="Proteomes" id="UP000294830"/>
    </source>
</evidence>
<keyword evidence="3 6" id="KW-0645">Protease</keyword>
<sequence>MVSLKQMINLKTEEEIEIIRENNLLVSKTLAEVAKHIRPGVTTLALDAIAEQYIRDNGAVPGFLGYQGYPNSLCVSVNDTVVHGIPSKYELREGDIVSIDCGTYYKGFYGDSAYTFEVGEVNPEVKKLLEVTKESLLKGIAYAIEGNRVGDISAAVQHHAEANGFSVVREMVGHGLGKSMHEEPEVPNYGSRGRGPKLQTGMVLCIEPMINLGKKQIYMERDGWTIRTSDRKPSAHFELAVAIRKGEADILSTFKFIEEVLEEKRR</sequence>
<dbReference type="GO" id="GO:0004239">
    <property type="term" value="F:initiator methionyl aminopeptidase activity"/>
    <property type="evidence" value="ECO:0007669"/>
    <property type="project" value="UniProtKB-UniRule"/>
</dbReference>
<evidence type="ECO:0000256" key="4">
    <source>
        <dbReference type="ARBA" id="ARBA00022723"/>
    </source>
</evidence>
<feature type="binding site" evidence="6">
    <location>
        <position position="100"/>
    </location>
    <ligand>
        <name>a divalent metal cation</name>
        <dbReference type="ChEBI" id="CHEBI:60240"/>
        <label>1</label>
    </ligand>
</feature>
<dbReference type="InterPro" id="IPR036005">
    <property type="entry name" value="Creatinase/aminopeptidase-like"/>
</dbReference>
<dbReference type="PANTHER" id="PTHR43330:SF27">
    <property type="entry name" value="METHIONINE AMINOPEPTIDASE"/>
    <property type="match status" value="1"/>
</dbReference>
<proteinExistence type="inferred from homology"/>
<dbReference type="EC" id="3.4.11.18" evidence="6 7"/>
<organism evidence="9 10">
    <name type="scientific">Acetobacteroides hydrogenigenes</name>
    <dbReference type="NCBI Taxonomy" id="979970"/>
    <lineage>
        <taxon>Bacteria</taxon>
        <taxon>Pseudomonadati</taxon>
        <taxon>Bacteroidota</taxon>
        <taxon>Bacteroidia</taxon>
        <taxon>Bacteroidales</taxon>
        <taxon>Rikenellaceae</taxon>
        <taxon>Acetobacteroides</taxon>
    </lineage>
</organism>
<accession>A0A4R2EZK1</accession>
<dbReference type="Pfam" id="PF00557">
    <property type="entry name" value="Peptidase_M24"/>
    <property type="match status" value="1"/>
</dbReference>
<keyword evidence="2 6" id="KW-0031">Aminopeptidase</keyword>
<evidence type="ECO:0000256" key="2">
    <source>
        <dbReference type="ARBA" id="ARBA00022438"/>
    </source>
</evidence>
<dbReference type="PANTHER" id="PTHR43330">
    <property type="entry name" value="METHIONINE AMINOPEPTIDASE"/>
    <property type="match status" value="1"/>
</dbReference>
<feature type="binding site" evidence="6">
    <location>
        <position position="238"/>
    </location>
    <ligand>
        <name>a divalent metal cation</name>
        <dbReference type="ChEBI" id="CHEBI:60240"/>
        <label>1</label>
    </ligand>
</feature>
<comment type="subunit">
    <text evidence="6">Monomer.</text>
</comment>
<dbReference type="AlphaFoldDB" id="A0A4R2EZK1"/>
<feature type="binding site" evidence="6">
    <location>
        <position position="83"/>
    </location>
    <ligand>
        <name>substrate</name>
    </ligand>
</feature>
<dbReference type="GO" id="GO:0046872">
    <property type="term" value="F:metal ion binding"/>
    <property type="evidence" value="ECO:0007669"/>
    <property type="project" value="UniProtKB-UniRule"/>
</dbReference>
<dbReference type="GO" id="GO:0070006">
    <property type="term" value="F:metalloaminopeptidase activity"/>
    <property type="evidence" value="ECO:0007669"/>
    <property type="project" value="UniProtKB-UniRule"/>
</dbReference>
<comment type="function">
    <text evidence="1 6">Removes the N-terminal methionine from nascent proteins. The N-terminal methionine is often cleaved when the second residue in the primary sequence is small and uncharged (Met-Ala-, Cys, Gly, Pro, Ser, Thr, or Val). Requires deformylation of the N(alpha)-formylated initiator methionine before it can be hydrolyzed.</text>
</comment>
<dbReference type="Gene3D" id="3.90.230.10">
    <property type="entry name" value="Creatinase/methionine aminopeptidase superfamily"/>
    <property type="match status" value="1"/>
</dbReference>
<dbReference type="PRINTS" id="PR00599">
    <property type="entry name" value="MAPEPTIDASE"/>
</dbReference>
<dbReference type="CDD" id="cd01086">
    <property type="entry name" value="MetAP1"/>
    <property type="match status" value="1"/>
</dbReference>
<dbReference type="SUPFAM" id="SSF55920">
    <property type="entry name" value="Creatinase/aminopeptidase"/>
    <property type="match status" value="1"/>
</dbReference>
<dbReference type="HAMAP" id="MF_01974">
    <property type="entry name" value="MetAP_1"/>
    <property type="match status" value="1"/>
</dbReference>
<feature type="binding site" evidence="6">
    <location>
        <position position="207"/>
    </location>
    <ligand>
        <name>a divalent metal cation</name>
        <dbReference type="ChEBI" id="CHEBI:60240"/>
        <label>2</label>
        <note>catalytic</note>
    </ligand>
</feature>